<comment type="caution">
    <text evidence="1">The sequence shown here is derived from an EMBL/GenBank/DDBJ whole genome shotgun (WGS) entry which is preliminary data.</text>
</comment>
<feature type="non-terminal residue" evidence="1">
    <location>
        <position position="1"/>
    </location>
</feature>
<dbReference type="AlphaFoldDB" id="X1TNJ9"/>
<accession>X1TNJ9</accession>
<dbReference type="EMBL" id="BARW01022826">
    <property type="protein sequence ID" value="GAI89140.1"/>
    <property type="molecule type" value="Genomic_DNA"/>
</dbReference>
<proteinExistence type="predicted"/>
<organism evidence="1">
    <name type="scientific">marine sediment metagenome</name>
    <dbReference type="NCBI Taxonomy" id="412755"/>
    <lineage>
        <taxon>unclassified sequences</taxon>
        <taxon>metagenomes</taxon>
        <taxon>ecological metagenomes</taxon>
    </lineage>
</organism>
<protein>
    <submittedName>
        <fullName evidence="1">Uncharacterized protein</fullName>
    </submittedName>
</protein>
<sequence length="51" mass="5412">PFQAGAALVANGLYMFDFNARAGDIINFQFGGVLPLTINVLNVDMIRTAGP</sequence>
<evidence type="ECO:0000313" key="1">
    <source>
        <dbReference type="EMBL" id="GAI89140.1"/>
    </source>
</evidence>
<name>X1TNJ9_9ZZZZ</name>
<reference evidence="1" key="1">
    <citation type="journal article" date="2014" name="Front. Microbiol.">
        <title>High frequency of phylogenetically diverse reductive dehalogenase-homologous genes in deep subseafloor sedimentary metagenomes.</title>
        <authorList>
            <person name="Kawai M."/>
            <person name="Futagami T."/>
            <person name="Toyoda A."/>
            <person name="Takaki Y."/>
            <person name="Nishi S."/>
            <person name="Hori S."/>
            <person name="Arai W."/>
            <person name="Tsubouchi T."/>
            <person name="Morono Y."/>
            <person name="Uchiyama I."/>
            <person name="Ito T."/>
            <person name="Fujiyama A."/>
            <person name="Inagaki F."/>
            <person name="Takami H."/>
        </authorList>
    </citation>
    <scope>NUCLEOTIDE SEQUENCE</scope>
    <source>
        <strain evidence="1">Expedition CK06-06</strain>
    </source>
</reference>
<gene>
    <name evidence="1" type="ORF">S12H4_37995</name>
</gene>